<feature type="compositionally biased region" description="Pro residues" evidence="1">
    <location>
        <begin position="2772"/>
        <end position="2789"/>
    </location>
</feature>
<dbReference type="Pfam" id="PF25794">
    <property type="entry name" value="SACS"/>
    <property type="match status" value="1"/>
</dbReference>
<evidence type="ECO:0000256" key="1">
    <source>
        <dbReference type="SAM" id="MobiDB-lite"/>
    </source>
</evidence>
<accession>A0A7M5WI20</accession>
<evidence type="ECO:0000259" key="2">
    <source>
        <dbReference type="Pfam" id="PF13020"/>
    </source>
</evidence>
<protein>
    <recommendedName>
        <fullName evidence="6">Protein NO VEIN C-terminal domain-containing protein</fullName>
    </recommendedName>
</protein>
<feature type="compositionally biased region" description="Basic and acidic residues" evidence="1">
    <location>
        <begin position="2734"/>
        <end position="2744"/>
    </location>
</feature>
<dbReference type="OrthoDB" id="1262810at2759"/>
<feature type="compositionally biased region" description="Basic and acidic residues" evidence="1">
    <location>
        <begin position="2692"/>
        <end position="2711"/>
    </location>
</feature>
<dbReference type="EnsemblMetazoa" id="CLYHEMT000522.1">
    <property type="protein sequence ID" value="CLYHEMP000522.1"/>
    <property type="gene ID" value="CLYHEMG000522"/>
</dbReference>
<dbReference type="RefSeq" id="XP_066912860.1">
    <property type="nucleotide sequence ID" value="XM_067056759.1"/>
</dbReference>
<proteinExistence type="predicted"/>
<keyword evidence="5" id="KW-1185">Reference proteome</keyword>
<evidence type="ECO:0000259" key="3">
    <source>
        <dbReference type="Pfam" id="PF25794"/>
    </source>
</evidence>
<dbReference type="Gene3D" id="3.30.565.10">
    <property type="entry name" value="Histidine kinase-like ATPase, C-terminal domain"/>
    <property type="match status" value="1"/>
</dbReference>
<feature type="domain" description="Sacsin/Nov" evidence="3">
    <location>
        <begin position="1276"/>
        <end position="1407"/>
    </location>
</feature>
<dbReference type="NCBIfam" id="NF047352">
    <property type="entry name" value="P_loop_sacsin"/>
    <property type="match status" value="1"/>
</dbReference>
<dbReference type="RefSeq" id="XP_066912858.1">
    <property type="nucleotide sequence ID" value="XM_067056757.1"/>
</dbReference>
<dbReference type="SUPFAM" id="SSF55874">
    <property type="entry name" value="ATPase domain of HSP90 chaperone/DNA topoisomerase II/histidine kinase"/>
    <property type="match status" value="1"/>
</dbReference>
<feature type="compositionally biased region" description="Basic and acidic residues" evidence="1">
    <location>
        <begin position="2797"/>
        <end position="2820"/>
    </location>
</feature>
<dbReference type="GeneID" id="136800146"/>
<dbReference type="PANTHER" id="PTHR32387">
    <property type="entry name" value="WU:FJ29H11"/>
    <property type="match status" value="1"/>
</dbReference>
<feature type="compositionally biased region" description="Acidic residues" evidence="1">
    <location>
        <begin position="2712"/>
        <end position="2721"/>
    </location>
</feature>
<dbReference type="PANTHER" id="PTHR32387:SF0">
    <property type="entry name" value="PROTEIN NO VEIN"/>
    <property type="match status" value="1"/>
</dbReference>
<name>A0A7M5WI20_9CNID</name>
<feature type="domain" description="Protein NO VEIN C-terminal" evidence="2">
    <location>
        <begin position="2904"/>
        <end position="2996"/>
    </location>
</feature>
<evidence type="ECO:0000313" key="4">
    <source>
        <dbReference type="EnsemblMetazoa" id="CLYHEMP000522.1"/>
    </source>
</evidence>
<dbReference type="InterPro" id="IPR036890">
    <property type="entry name" value="HATPase_C_sf"/>
</dbReference>
<reference evidence="4" key="1">
    <citation type="submission" date="2021-01" db="UniProtKB">
        <authorList>
            <consortium name="EnsemblMetazoa"/>
        </authorList>
    </citation>
    <scope>IDENTIFICATION</scope>
</reference>
<dbReference type="InterPro" id="IPR052957">
    <property type="entry name" value="Auxin_embryo_med"/>
</dbReference>
<dbReference type="Proteomes" id="UP000594262">
    <property type="component" value="Unplaced"/>
</dbReference>
<organism evidence="4 5">
    <name type="scientific">Clytia hemisphaerica</name>
    <dbReference type="NCBI Taxonomy" id="252671"/>
    <lineage>
        <taxon>Eukaryota</taxon>
        <taxon>Metazoa</taxon>
        <taxon>Cnidaria</taxon>
        <taxon>Hydrozoa</taxon>
        <taxon>Hydroidolina</taxon>
        <taxon>Leptothecata</taxon>
        <taxon>Obeliida</taxon>
        <taxon>Clytiidae</taxon>
        <taxon>Clytia</taxon>
    </lineage>
</organism>
<feature type="region of interest" description="Disordered" evidence="1">
    <location>
        <begin position="2615"/>
        <end position="2830"/>
    </location>
</feature>
<sequence length="3023" mass="347483">MPFTTANELREFKRIIRKILLDAIPEVLTLHDVLGRFKSYTKSDFKRWFKENHRDIPKSIPLFETHLNDVVILDMKSRAPDILVIGKGDAFKAGNVGDRMQRMSRDSCENNLKRSIQAIQTGSSKDTAIEVQEEEEAEEDFFEFDYVDPNIPFTDEFNELLNDVSKFNNYRDFQMVHIAYTKLRMVFMYNHIGRSSIHIHTLMALFRQLFNESFFQNTILKHYITSSDDRTKNVVTFLQRFCGDFLFVNDEGKAMVSRSLSTISTKLMQNLVKSIAKISGLGRPGLSIPPPPNPPHINFTGNPANDPQAIDVRRCPEYTSFSAGLNKPMVSNFLDFPGINKGPEDKGHVNRPSIHDVNDAINTIRARMCREHEAVKVPEIIKELCKMYGVASLRDLRPSQHREIRRESDIPALNDIIKLQGKVNAFSQAFGTFRNVTTLHELEEELCRMESKQCFDDLRLGPLQKQLIVWDIFQFPPDKDGIPPITTFDVFRLLWKCYDEKYNQERINAKSEGTFTTAREMHVKILLPDFLEYVRQSYGFSLAEESGVRINNVGHALQACRKAWFSDSHNVNKSMKKFKEQLTAEFMQQLEHTKNMLLGPLLNPEEEDNENLREKFKEIPLMDSLRTVYDILQHLKREACKTLPTTAYLVNFSDITMNALAVIQKDELMSKIFNFIFTIAPFKVVGKTDIQILKYLGFQKAVDQMMSGVPDETKTAVNIEAATNMDPNAVAVSAATSASDKVSKVFPKSIVTSTVNKWFSKATTLDLKVLATIESQITSEIHEAVSSFDRLGHGSFLKFITENKSLFRMLEFGTATSAEVLGAKVTKEELKHFVIQCGQGKKKSDISRAIEMQYKIQIQGKNADQILKVADENRKRRECLISYQHTYLVGTDYHRDCKDNGNRKSFTQLALKRIKAAPFLVDLGEWINWDIMFSAKLGSLKEFLNMNFTIRESTFTFMELNIGRYVKVLKFCSLDDFRKALDTLDASKTSACLVNILMSSLTLNNAPISMVSNLIQNSFMQHIGREFHPNSSAGKDLIVFVLECFRFIPFEMLCCVAQKLFINRLAAAFGNQKVNDMILEMSSQQSDQTYRQILHGLGYQLSITEWIKDAEQFIAVYESPSFKKVDEPNEKKEEVVEEVISKEKPVPAPNYEEISDDEDEPVLDQKPVDAKEDVEMKGETPAKEEIIKDESNTVTEGEENVKGEVLDEKPITEEAPDEMKVKVEEIKPLTCQEFIEKIRRDEFGVGIKFGEEEKKILDIHRAREGRSLDRLSRELYTKDSHFVLELIQNADDNEYSEEFFDVGSAEKPTVCFIVEPQCVTVLNNEKGFTNANVKALCDIGKSTKGIHRKGYIGQKGIGFKSVFRVTDKPEVHSNGFHIRYDASYGPNGYILPQWADERQEIEYALPNSTNDSNLNWATKIVLPLKTEMQHAKLTSRFHDIHPSLLMFLNRLHTIIIDDKVSGTVKVMKKEMIDKNLVKLTENDQSTLWFVVTKEIPIELKEEVKQTDISIAFPLPDPNKDQNETLPAQPIFAYLPLRSYGFKFIIQADFEVPSSREDIDMDSAWNQCILHYIPELVAEAFTQFKAHPHFTGYQGIIEYFKFMDLEDHVLGIFKQVAHNVIKGLQRKPCIPYVFTPLETNGKAQEKMEETQAIEGSSTDVETSEAMANETQQNQAQIMWTLPTSCVVGTEDLRKTVPPNMLLKNLGLNFVAKELQNNVKESILESLGVSKMSVEQLVDIAKAFLNDVRERAESDEEISVGERQKNFDWIGEWLSVIFTTMQENCDYSQETLSLIKSLKIFVLCDGSFVSMNEQTIFFPIDLDVTTNKKNNQSEPLRVIEKDLQILTYDIYLNLDLIQKQQVRRLLKDLGVKSMTPSDLIYNHIIPLFKEKNWKSKSEDLLIACVSYLRQQMTVGLFTQISELKEHIVLATNKGLKSPSADRIYIPSEYGNEHRLKEKFPACDWTLVSPKYLSENTTTLQKKSWLEFFQTIGLDVFVKLQPKTVEMHSSDLAHSVWKDVYTTWPATENGTYTIEDLTLPEFNKLIASKQRNEIVGFSYLINNYWEERFQKHDLQKANCVVKDTNGTVLTNTNSSFFLMMQESKWIPSTTEQLHIPSDLYIVNPSVERLFANKVSYIHAKISNDDFRETLGVQREVKMTNFITQFKRWNGSTEVFTTTYGHVQNIYRYVRDVLVEEATDIMVDKCIFLPSRDVIAKKFKDDDKVEGNFYKIKEVCWDDPSGIVEISKDVYGTRRILKGFFADQMRDFFVQMLGVPMFPTTSEYLNAAYNLVNRTILPDKDALRKLFKMFCVLGQKCCISEKVEELKEWGLPDSTKERIELYHSLEDFVDPDMRKTLQSDRNMKTRLIPTSSNVFLAMENRPILSIDPEVHSVYAKDRQVDVAVLSDIARTNINHKEDKLPSHLRRSKELEIENITLYVMLFYKTCGLELLYDLQLKPEIVAMVVTGGCYFWELVLHNIVPAVQRYMMVYLPDIYDDLQKQNFAQFLLDTEINMCAKLEVLHHLKNRTLDIHQDKIAVVQFVEDENKAIVYVNKTFGEGFQQGEVVLREMMSIFAGIDKKAIEMLSDFILTYTTVLNKEAYMRRKRLLPIPEGEKVWEFKKPEDPFPTDIEDVPSKGSGDKKKKDGSRKKIDRGDVLMKDKQPKDKDGEKVDLFEGVADGLYDDGEEIEEFGTGTDGKKDRSGEPKSKRARRDSGVDEEDPEEEEGGRKKRRRVLPRQTKEGGEKSSQAEEGEEEEKDTEREGEIETEEVVMGVDVPPPPPPDLPSKDAPPPPEGEEAVDFEVKGREEDERPTDPRLRKRKLDDSDGEIEDGEVKEGNSWFNDFNAAMRYNALKPTKKFLKNIVDLKEQYEDVPMDSKEGKAGGEKGIDLDRLMVEKDPGHEVGMMGEEIVYKHLCHLYADELKKETVNIEWLNEDEEFGLPYDMKLTFFDERQPPVLYIEVKTTFRDEKKEFEISSNQIRFAFEQGERFQLYRLTGIRSPKEMKLRRLANLATYLNNKSVKLFMVL</sequence>
<feature type="compositionally biased region" description="Acidic residues" evidence="1">
    <location>
        <begin position="2677"/>
        <end position="2686"/>
    </location>
</feature>
<feature type="compositionally biased region" description="Basic and acidic residues" evidence="1">
    <location>
        <begin position="2634"/>
        <end position="2669"/>
    </location>
</feature>
<evidence type="ECO:0000313" key="5">
    <source>
        <dbReference type="Proteomes" id="UP000594262"/>
    </source>
</evidence>
<dbReference type="InterPro" id="IPR058210">
    <property type="entry name" value="SACS/Nov_dom"/>
</dbReference>
<dbReference type="InterPro" id="IPR024975">
    <property type="entry name" value="NOV_C"/>
</dbReference>
<evidence type="ECO:0008006" key="6">
    <source>
        <dbReference type="Google" id="ProtNLM"/>
    </source>
</evidence>
<dbReference type="Pfam" id="PF13020">
    <property type="entry name" value="NOV_C"/>
    <property type="match status" value="1"/>
</dbReference>